<comment type="catalytic activity">
    <reaction evidence="8">
        <text>3'-dephospho-CoA + ATP = ADP + CoA + H(+)</text>
        <dbReference type="Rhea" id="RHEA:18245"/>
        <dbReference type="ChEBI" id="CHEBI:15378"/>
        <dbReference type="ChEBI" id="CHEBI:30616"/>
        <dbReference type="ChEBI" id="CHEBI:57287"/>
        <dbReference type="ChEBI" id="CHEBI:57328"/>
        <dbReference type="ChEBI" id="CHEBI:456216"/>
        <dbReference type="EC" id="2.7.1.24"/>
    </reaction>
</comment>
<evidence type="ECO:0000256" key="5">
    <source>
        <dbReference type="ARBA" id="ARBA00022777"/>
    </source>
</evidence>
<feature type="binding site" evidence="8">
    <location>
        <begin position="11"/>
        <end position="16"/>
    </location>
    <ligand>
        <name>ATP</name>
        <dbReference type="ChEBI" id="CHEBI:30616"/>
    </ligand>
</feature>
<dbReference type="InterPro" id="IPR027417">
    <property type="entry name" value="P-loop_NTPase"/>
</dbReference>
<comment type="pathway">
    <text evidence="8">Cofactor biosynthesis; coenzyme A biosynthesis; CoA from (R)-pantothenate: step 5/5.</text>
</comment>
<dbReference type="GO" id="GO:0005524">
    <property type="term" value="F:ATP binding"/>
    <property type="evidence" value="ECO:0007669"/>
    <property type="project" value="UniProtKB-UniRule"/>
</dbReference>
<dbReference type="FunFam" id="3.40.50.300:FF:000518">
    <property type="entry name" value="Dephospho-CoA kinase"/>
    <property type="match status" value="1"/>
</dbReference>
<keyword evidence="2 8" id="KW-0963">Cytoplasm</keyword>
<evidence type="ECO:0000256" key="1">
    <source>
        <dbReference type="ARBA" id="ARBA00009018"/>
    </source>
</evidence>
<accession>A0A0S2SMY7</accession>
<protein>
    <recommendedName>
        <fullName evidence="8 9">Dephospho-CoA kinase</fullName>
        <ecNumber evidence="8 9">2.7.1.24</ecNumber>
    </recommendedName>
    <alternativeName>
        <fullName evidence="8">Dephosphocoenzyme A kinase</fullName>
    </alternativeName>
</protein>
<dbReference type="UniPathway" id="UPA00241">
    <property type="reaction ID" value="UER00356"/>
</dbReference>
<dbReference type="GO" id="GO:0015937">
    <property type="term" value="P:coenzyme A biosynthetic process"/>
    <property type="evidence" value="ECO:0007669"/>
    <property type="project" value="UniProtKB-UniRule"/>
</dbReference>
<evidence type="ECO:0000256" key="9">
    <source>
        <dbReference type="NCBIfam" id="TIGR00152"/>
    </source>
</evidence>
<dbReference type="InterPro" id="IPR001977">
    <property type="entry name" value="Depp_CoAkinase"/>
</dbReference>
<dbReference type="Proteomes" id="UP000058114">
    <property type="component" value="Chromosome"/>
</dbReference>
<dbReference type="PATRIC" id="fig|652.5.peg.3448"/>
<dbReference type="PANTHER" id="PTHR10695">
    <property type="entry name" value="DEPHOSPHO-COA KINASE-RELATED"/>
    <property type="match status" value="1"/>
</dbReference>
<evidence type="ECO:0000256" key="4">
    <source>
        <dbReference type="ARBA" id="ARBA00022741"/>
    </source>
</evidence>
<name>A0A0S2SMY7_9GAMM</name>
<evidence type="ECO:0000256" key="6">
    <source>
        <dbReference type="ARBA" id="ARBA00022840"/>
    </source>
</evidence>
<dbReference type="EC" id="2.7.1.24" evidence="8 9"/>
<dbReference type="Pfam" id="PF01121">
    <property type="entry name" value="CoaE"/>
    <property type="match status" value="1"/>
</dbReference>
<evidence type="ECO:0000256" key="2">
    <source>
        <dbReference type="ARBA" id="ARBA00022490"/>
    </source>
</evidence>
<comment type="subcellular location">
    <subcellularLocation>
        <location evidence="8">Cytoplasm</location>
    </subcellularLocation>
</comment>
<dbReference type="PANTHER" id="PTHR10695:SF46">
    <property type="entry name" value="BIFUNCTIONAL COENZYME A SYNTHASE-RELATED"/>
    <property type="match status" value="1"/>
</dbReference>
<evidence type="ECO:0000313" key="10">
    <source>
        <dbReference type="EMBL" id="ALP43089.1"/>
    </source>
</evidence>
<reference evidence="10 11" key="2">
    <citation type="journal article" date="2016" name="Genome Announc.">
        <title>Complete Genome Sequence of the Highly Virulent Aeromonas schubertii Strain WL1483, Isolated from Diseased Snakehead Fish (Channa argus) in China.</title>
        <authorList>
            <person name="Liu L."/>
            <person name="Li N."/>
            <person name="Zhang D."/>
            <person name="Fu X."/>
            <person name="Shi C."/>
            <person name="Lin Q."/>
            <person name="Hao G."/>
        </authorList>
    </citation>
    <scope>NUCLEOTIDE SEQUENCE [LARGE SCALE GENOMIC DNA]</scope>
    <source>
        <strain evidence="10 11">WL1483</strain>
    </source>
</reference>
<dbReference type="GO" id="GO:0004140">
    <property type="term" value="F:dephospho-CoA kinase activity"/>
    <property type="evidence" value="ECO:0007669"/>
    <property type="project" value="UniProtKB-UniRule"/>
</dbReference>
<evidence type="ECO:0000256" key="7">
    <source>
        <dbReference type="ARBA" id="ARBA00022993"/>
    </source>
</evidence>
<dbReference type="CDD" id="cd02022">
    <property type="entry name" value="DPCK"/>
    <property type="match status" value="1"/>
</dbReference>
<proteinExistence type="inferred from homology"/>
<dbReference type="HAMAP" id="MF_00376">
    <property type="entry name" value="Dephospho_CoA_kinase"/>
    <property type="match status" value="1"/>
</dbReference>
<keyword evidence="7 8" id="KW-0173">Coenzyme A biosynthesis</keyword>
<evidence type="ECO:0000256" key="3">
    <source>
        <dbReference type="ARBA" id="ARBA00022679"/>
    </source>
</evidence>
<dbReference type="PROSITE" id="PS51219">
    <property type="entry name" value="DPCK"/>
    <property type="match status" value="1"/>
</dbReference>
<dbReference type="Gene3D" id="3.40.50.300">
    <property type="entry name" value="P-loop containing nucleotide triphosphate hydrolases"/>
    <property type="match status" value="1"/>
</dbReference>
<keyword evidence="3 8" id="KW-0808">Transferase</keyword>
<keyword evidence="6 8" id="KW-0067">ATP-binding</keyword>
<dbReference type="KEGG" id="asr:WL1483_3670"/>
<reference evidence="11" key="1">
    <citation type="submission" date="2015-10" db="EMBL/GenBank/DDBJ databases">
        <title>Complete Genome Sequence of Aeromonas schubertii strain WL1483.</title>
        <authorList>
            <person name="Liu L."/>
        </authorList>
    </citation>
    <scope>NUCLEOTIDE SEQUENCE [LARGE SCALE GENOMIC DNA]</scope>
    <source>
        <strain evidence="11">WL1483</strain>
    </source>
</reference>
<dbReference type="RefSeq" id="WP_060587256.1">
    <property type="nucleotide sequence ID" value="NZ_CP013067.1"/>
</dbReference>
<organism evidence="10 11">
    <name type="scientific">Aeromonas schubertii</name>
    <dbReference type="NCBI Taxonomy" id="652"/>
    <lineage>
        <taxon>Bacteria</taxon>
        <taxon>Pseudomonadati</taxon>
        <taxon>Pseudomonadota</taxon>
        <taxon>Gammaproteobacteria</taxon>
        <taxon>Aeromonadales</taxon>
        <taxon>Aeromonadaceae</taxon>
        <taxon>Aeromonas</taxon>
    </lineage>
</organism>
<comment type="similarity">
    <text evidence="1 8">Belongs to the CoaE family.</text>
</comment>
<gene>
    <name evidence="8 10" type="primary">coaE</name>
    <name evidence="10" type="ORF">WL1483_3670</name>
</gene>
<evidence type="ECO:0000313" key="11">
    <source>
        <dbReference type="Proteomes" id="UP000058114"/>
    </source>
</evidence>
<sequence length="204" mass="22758">MYIVTLTGGIGSGKTTVANRFAALGIRIVDADLIARQVVEPGSPALTRIREHFGSHILDPRGALDRRALRERIFAHPAEKAWLNALLHPLIREEMVRQCQQADSPYCLLVVPLLVENRLTGLGQRVLVIDVDEEVQVERTCQRDRVTPEQAQAIIASQATRNERLAVADDVIVNQDRSEAELESEILGLHQQYLTFATQQGHTQ</sequence>
<keyword evidence="5 8" id="KW-0418">Kinase</keyword>
<dbReference type="AlphaFoldDB" id="A0A0S2SMY7"/>
<evidence type="ECO:0000256" key="8">
    <source>
        <dbReference type="HAMAP-Rule" id="MF_00376"/>
    </source>
</evidence>
<comment type="function">
    <text evidence="8">Catalyzes the phosphorylation of the 3'-hydroxyl group of dephosphocoenzyme A to form coenzyme A.</text>
</comment>
<dbReference type="EMBL" id="CP013067">
    <property type="protein sequence ID" value="ALP43089.1"/>
    <property type="molecule type" value="Genomic_DNA"/>
</dbReference>
<dbReference type="NCBIfam" id="TIGR00152">
    <property type="entry name" value="dephospho-CoA kinase"/>
    <property type="match status" value="1"/>
</dbReference>
<dbReference type="SUPFAM" id="SSF52540">
    <property type="entry name" value="P-loop containing nucleoside triphosphate hydrolases"/>
    <property type="match status" value="1"/>
</dbReference>
<dbReference type="GO" id="GO:0005737">
    <property type="term" value="C:cytoplasm"/>
    <property type="evidence" value="ECO:0007669"/>
    <property type="project" value="UniProtKB-SubCell"/>
</dbReference>
<keyword evidence="4 8" id="KW-0547">Nucleotide-binding</keyword>